<evidence type="ECO:0000256" key="2">
    <source>
        <dbReference type="ARBA" id="ARBA00007254"/>
    </source>
</evidence>
<keyword evidence="9 11" id="KW-0472">Membrane</keyword>
<evidence type="ECO:0000256" key="9">
    <source>
        <dbReference type="ARBA" id="ARBA00023136"/>
    </source>
</evidence>
<evidence type="ECO:0000256" key="11">
    <source>
        <dbReference type="HAMAP-Rule" id="MF_00115"/>
    </source>
</evidence>
<reference evidence="12 13" key="1">
    <citation type="submission" date="2012-09" db="EMBL/GenBank/DDBJ databases">
        <title>Genome Sequence of Bacillus sp. DW5-4.</title>
        <authorList>
            <person name="Lai Q."/>
            <person name="Liu Y."/>
            <person name="Shao Z."/>
        </authorList>
    </citation>
    <scope>NUCLEOTIDE SEQUENCE [LARGE SCALE GENOMIC DNA]</scope>
    <source>
        <strain evidence="12 13">DW5-4</strain>
    </source>
</reference>
<sequence>MLKEFREFAVKGNVIDLAVGVIIGGAFGKIVTSLVNDLIMPLVGIIIGGHDFSNLAIKIGSAQILYGNFIQTVIDFLIISFSIFLFIRYLNKLKRKKVEEEEAVETPDQSEVLLTEIRDLLKNQSQSKDVQ</sequence>
<dbReference type="SUPFAM" id="SSF81330">
    <property type="entry name" value="Gated mechanosensitive channel"/>
    <property type="match status" value="1"/>
</dbReference>
<keyword evidence="4 11" id="KW-0813">Transport</keyword>
<dbReference type="eggNOG" id="COG1970">
    <property type="taxonomic scope" value="Bacteria"/>
</dbReference>
<dbReference type="GO" id="GO:0005886">
    <property type="term" value="C:plasma membrane"/>
    <property type="evidence" value="ECO:0007669"/>
    <property type="project" value="UniProtKB-SubCell"/>
</dbReference>
<feature type="transmembrane region" description="Helical" evidence="11">
    <location>
        <begin position="12"/>
        <end position="31"/>
    </location>
</feature>
<dbReference type="NCBIfam" id="TIGR00220">
    <property type="entry name" value="mscL"/>
    <property type="match status" value="1"/>
</dbReference>
<evidence type="ECO:0000256" key="5">
    <source>
        <dbReference type="ARBA" id="ARBA00022475"/>
    </source>
</evidence>
<dbReference type="GO" id="GO:0008381">
    <property type="term" value="F:mechanosensitive monoatomic ion channel activity"/>
    <property type="evidence" value="ECO:0007669"/>
    <property type="project" value="UniProtKB-UniRule"/>
</dbReference>
<comment type="caution">
    <text evidence="12">The sequence shown here is derived from an EMBL/GenBank/DDBJ whole genome shotgun (WGS) entry which is preliminary data.</text>
</comment>
<evidence type="ECO:0000256" key="1">
    <source>
        <dbReference type="ARBA" id="ARBA00004651"/>
    </source>
</evidence>
<dbReference type="InterPro" id="IPR037673">
    <property type="entry name" value="MSC/AndL"/>
</dbReference>
<dbReference type="PANTHER" id="PTHR30266">
    <property type="entry name" value="MECHANOSENSITIVE CHANNEL MSCL"/>
    <property type="match status" value="1"/>
</dbReference>
<dbReference type="Proteomes" id="UP000028091">
    <property type="component" value="Unassembled WGS sequence"/>
</dbReference>
<dbReference type="PRINTS" id="PR01264">
    <property type="entry name" value="MECHCHANNEL"/>
</dbReference>
<keyword evidence="8 11" id="KW-0406">Ion transport</keyword>
<dbReference type="AlphaFoldDB" id="A0A081LEE9"/>
<dbReference type="NCBIfam" id="NF010560">
    <property type="entry name" value="PRK13955.1"/>
    <property type="match status" value="1"/>
</dbReference>
<evidence type="ECO:0000256" key="3">
    <source>
        <dbReference type="ARBA" id="ARBA00011255"/>
    </source>
</evidence>
<dbReference type="Pfam" id="PF01741">
    <property type="entry name" value="MscL"/>
    <property type="match status" value="1"/>
</dbReference>
<evidence type="ECO:0000313" key="13">
    <source>
        <dbReference type="Proteomes" id="UP000028091"/>
    </source>
</evidence>
<dbReference type="InterPro" id="IPR036019">
    <property type="entry name" value="MscL_channel"/>
</dbReference>
<evidence type="ECO:0000256" key="6">
    <source>
        <dbReference type="ARBA" id="ARBA00022692"/>
    </source>
</evidence>
<dbReference type="EMBL" id="JOTP01000003">
    <property type="protein sequence ID" value="KEP27625.1"/>
    <property type="molecule type" value="Genomic_DNA"/>
</dbReference>
<comment type="similarity">
    <text evidence="2 11">Belongs to the MscL family.</text>
</comment>
<evidence type="ECO:0000256" key="4">
    <source>
        <dbReference type="ARBA" id="ARBA00022448"/>
    </source>
</evidence>
<evidence type="ECO:0000256" key="8">
    <source>
        <dbReference type="ARBA" id="ARBA00023065"/>
    </source>
</evidence>
<dbReference type="FunFam" id="1.10.1200.120:FF:000001">
    <property type="entry name" value="Large-conductance mechanosensitive channel"/>
    <property type="match status" value="1"/>
</dbReference>
<evidence type="ECO:0000256" key="7">
    <source>
        <dbReference type="ARBA" id="ARBA00022989"/>
    </source>
</evidence>
<feature type="transmembrane region" description="Helical" evidence="11">
    <location>
        <begin position="69"/>
        <end position="87"/>
    </location>
</feature>
<keyword evidence="6 11" id="KW-0812">Transmembrane</keyword>
<evidence type="ECO:0000256" key="10">
    <source>
        <dbReference type="ARBA" id="ARBA00023303"/>
    </source>
</evidence>
<organism evidence="12 13">
    <name type="scientific">Bacillus zhangzhouensis</name>
    <dbReference type="NCBI Taxonomy" id="1178540"/>
    <lineage>
        <taxon>Bacteria</taxon>
        <taxon>Bacillati</taxon>
        <taxon>Bacillota</taxon>
        <taxon>Bacilli</taxon>
        <taxon>Bacillales</taxon>
        <taxon>Bacillaceae</taxon>
        <taxon>Bacillus</taxon>
    </lineage>
</organism>
<gene>
    <name evidence="11" type="primary">mscL</name>
    <name evidence="12" type="ORF">BA70_10880</name>
</gene>
<protein>
    <recommendedName>
        <fullName evidence="11">Large-conductance mechanosensitive channel</fullName>
    </recommendedName>
</protein>
<dbReference type="InterPro" id="IPR019823">
    <property type="entry name" value="Mechanosensitive_channel_CS"/>
</dbReference>
<keyword evidence="13" id="KW-1185">Reference proteome</keyword>
<keyword evidence="7 11" id="KW-1133">Transmembrane helix</keyword>
<dbReference type="OrthoDB" id="9810350at2"/>
<dbReference type="PROSITE" id="PS01327">
    <property type="entry name" value="MSCL"/>
    <property type="match status" value="1"/>
</dbReference>
<dbReference type="RefSeq" id="WP_034318401.1">
    <property type="nucleotide sequence ID" value="NZ_JOTP01000003.1"/>
</dbReference>
<dbReference type="PANTHER" id="PTHR30266:SF2">
    <property type="entry name" value="LARGE-CONDUCTANCE MECHANOSENSITIVE CHANNEL"/>
    <property type="match status" value="1"/>
</dbReference>
<dbReference type="InterPro" id="IPR001185">
    <property type="entry name" value="MS_channel"/>
</dbReference>
<accession>A0A081LEE9</accession>
<proteinExistence type="inferred from homology"/>
<comment type="function">
    <text evidence="11">Channel that opens in response to stretch forces in the membrane lipid bilayer. May participate in the regulation of osmotic pressure changes within the cell.</text>
</comment>
<dbReference type="NCBIfam" id="NF001843">
    <property type="entry name" value="PRK00567.1-4"/>
    <property type="match status" value="1"/>
</dbReference>
<keyword evidence="5 11" id="KW-1003">Cell membrane</keyword>
<comment type="subcellular location">
    <subcellularLocation>
        <location evidence="1 11">Cell membrane</location>
        <topology evidence="1 11">Multi-pass membrane protein</topology>
    </subcellularLocation>
</comment>
<comment type="subunit">
    <text evidence="3 11">Homopentamer.</text>
</comment>
<evidence type="ECO:0000313" key="12">
    <source>
        <dbReference type="EMBL" id="KEP27625.1"/>
    </source>
</evidence>
<keyword evidence="10 11" id="KW-0407">Ion channel</keyword>
<dbReference type="Gene3D" id="1.10.1200.120">
    <property type="entry name" value="Large-conductance mechanosensitive channel, MscL, domain 1"/>
    <property type="match status" value="1"/>
</dbReference>
<name>A0A081LEE9_9BACI</name>
<dbReference type="HAMAP" id="MF_00115">
    <property type="entry name" value="MscL"/>
    <property type="match status" value="1"/>
</dbReference>